<sequence length="1491" mass="162061">MRCSIILLLIICFIGASRSAVSLPAPSITYVSAPFFLTSERYFDILGVGFTSPLTKFYINDVEFPILSSNDTFMTISLEYKNLPIPANGEYKFKISTSGIDSNIFTVIGFDNPKVSQNNQIVYLTSADGSGVFDKVDWTGVKAGYITPYSLITKVNATTLSFAAFAEGAKVKRYTMFDRYAKPSFTAPTSLLAPVVSNYMWVGQKIQINGFYYVSPMEVYVDGYNCTIESLYPTQVLCKPIDDYFKYITDTTNIPVLQVQFIDPSLVIPPTYLNGKMVSLQSFNKSGETTFINVISSSNAGPVAPVLTGLTSAPITLIEYNSTMATFIVPGSAQCGVSYLSLADGTRVSNKMLICPTPGLIDGIFNRNSQITVRGVFLNTTLYGSSTSAIKFYFVLPNGVQSDCVSPIVTMTPNYIYTVTCTVPDLINSIKFVAQTVGNTSATMVLQYPKYITINKVTSTYYAKSGTVSLLGKNFNDVKNVIIGTVQCNSPMVNNDGTLITCIFASSALYADPLVPFLNVTVITNQDQLTLPLFSYTCDIACNQGTCQYTTNTCACPNNGWSGDNCNQVVPTIVTSTSTVYGTPGKVTIRGTNFVNLNPQVTIGGSTCGNVVVSNDLTTIVCDYQSNVESINNAPLIVAVIIDGRFSTSNPVFYYTKVCPSGSNGLECSGHGTCNKEFSCVCDSRWINADCSAIDPPTIKGTTTTAKYGLPGLVTIYGSNFVNYNLQATIGGSICSNIAVSQDLTSLTCQFKGDVKVMNDGDLLDVMVSVDNQFTATAKVYQYAPQCLKNGVVCNGHGVCNSTFACDCDKGWSSDCSVVVPTIKSASAIKYGVPGTVTIVGENFVNLNLKVNIGESVCSNVVVSQDLTTITCQFKSDIRIKNDGDLLQVVVIVDNQFTAFANVFTYLPQCLKNGVVCYERGVCNQQTFTCDCDKGWSSSNCSVIHPSIKSVSAIKFGTPSTVTIVGENLVNKNLEVTIGSSICGNVVVSPDLTTLTCLFQSNIPVYNDNESLAVIVVIDSQFRAASTFYYLKQCINNGIICSSRGVCNQQTFTCDCEKGWSSSSNCSAIYPTINAATSTKQNTPGLVTIYGSNFVNWNLKVNINSSSCTDITVSDDLTSITCMFQSDIQVSNINQALTVYVGINDKFSTKNDVFIYGKPEQTCPIKDGKLCSSNGLCNQQFLCECNKGWESSDCSVQDITQELGVVLEIPKIKKDDTASLIKAPSGIYYDVGIEMINEITGSNDLVLSYSLKNIRWISQSDQEHHYTTELPNNSTVDVRLTLNSQDQRVYYNFAGDSIPILPKSVKYQIQLTNWPFSNSQNSVEFIFKSGIAPKDEQESQNTNQCGHQETTTTTKTTDDSIRSIQISLNGETLIGTFSDRMILDSRPAYNRVNQLSAMQITKYQLDTAPVYTSIQTSYFKNSVIVDPNFGVLVSSAPEECKTSSGIASWKLAVIIVCSVVGASLIVTATWVFLKKSSKAKILMFKMRSFKN</sequence>
<gene>
    <name evidence="6" type="ORF">CYY_005971</name>
</gene>
<dbReference type="OrthoDB" id="5951731at2759"/>
<dbReference type="Gene3D" id="2.60.40.10">
    <property type="entry name" value="Immunoglobulins"/>
    <property type="match status" value="1"/>
</dbReference>
<dbReference type="InterPro" id="IPR000742">
    <property type="entry name" value="EGF"/>
</dbReference>
<feature type="chain" id="PRO_5035277152" description="EGF-like domain-containing protein" evidence="4">
    <location>
        <begin position="20"/>
        <end position="1491"/>
    </location>
</feature>
<accession>A0A8J4PSZ6</accession>
<dbReference type="PROSITE" id="PS01186">
    <property type="entry name" value="EGF_2"/>
    <property type="match status" value="3"/>
</dbReference>
<evidence type="ECO:0000256" key="2">
    <source>
        <dbReference type="SAM" id="MobiDB-lite"/>
    </source>
</evidence>
<reference evidence="6" key="1">
    <citation type="submission" date="2020-01" db="EMBL/GenBank/DDBJ databases">
        <title>Development of genomics and gene disruption for Polysphondylium violaceum indicates a role for the polyketide synthase stlB in stalk morphogenesis.</title>
        <authorList>
            <person name="Narita B."/>
            <person name="Kawabe Y."/>
            <person name="Kin K."/>
            <person name="Saito T."/>
            <person name="Gibbs R."/>
            <person name="Kuspa A."/>
            <person name="Muzny D."/>
            <person name="Queller D."/>
            <person name="Richards S."/>
            <person name="Strassman J."/>
            <person name="Sucgang R."/>
            <person name="Worley K."/>
            <person name="Schaap P."/>
        </authorList>
    </citation>
    <scope>NUCLEOTIDE SEQUENCE</scope>
    <source>
        <strain evidence="6">QSvi11</strain>
    </source>
</reference>
<dbReference type="InterPro" id="IPR013783">
    <property type="entry name" value="Ig-like_fold"/>
</dbReference>
<comment type="caution">
    <text evidence="6">The sequence shown here is derived from an EMBL/GenBank/DDBJ whole genome shotgun (WGS) entry which is preliminary data.</text>
</comment>
<keyword evidence="3" id="KW-0472">Membrane</keyword>
<proteinExistence type="predicted"/>
<name>A0A8J4PSZ6_9MYCE</name>
<feature type="domain" description="EGF-like" evidence="5">
    <location>
        <begin position="906"/>
        <end position="942"/>
    </location>
</feature>
<evidence type="ECO:0000256" key="4">
    <source>
        <dbReference type="SAM" id="SignalP"/>
    </source>
</evidence>
<feature type="compositionally biased region" description="Polar residues" evidence="2">
    <location>
        <begin position="1339"/>
        <end position="1349"/>
    </location>
</feature>
<evidence type="ECO:0000256" key="1">
    <source>
        <dbReference type="PROSITE-ProRule" id="PRU00076"/>
    </source>
</evidence>
<evidence type="ECO:0000313" key="7">
    <source>
        <dbReference type="Proteomes" id="UP000695562"/>
    </source>
</evidence>
<dbReference type="PROSITE" id="PS50026">
    <property type="entry name" value="EGF_3"/>
    <property type="match status" value="1"/>
</dbReference>
<feature type="transmembrane region" description="Helical" evidence="3">
    <location>
        <begin position="1449"/>
        <end position="1473"/>
    </location>
</feature>
<dbReference type="SUPFAM" id="SSF81296">
    <property type="entry name" value="E set domains"/>
    <property type="match status" value="5"/>
</dbReference>
<feature type="region of interest" description="Disordered" evidence="2">
    <location>
        <begin position="1334"/>
        <end position="1358"/>
    </location>
</feature>
<dbReference type="PANTHER" id="PTHR24032:SF16">
    <property type="entry name" value="EGF-LIKE DOMAIN-CONTAINING PROTEIN"/>
    <property type="match status" value="1"/>
</dbReference>
<keyword evidence="1" id="KW-0245">EGF-like domain</keyword>
<evidence type="ECO:0000256" key="3">
    <source>
        <dbReference type="SAM" id="Phobius"/>
    </source>
</evidence>
<keyword evidence="1" id="KW-1015">Disulfide bond</keyword>
<keyword evidence="3" id="KW-0812">Transmembrane</keyword>
<dbReference type="Proteomes" id="UP000695562">
    <property type="component" value="Unassembled WGS sequence"/>
</dbReference>
<dbReference type="SMART" id="SM00181">
    <property type="entry name" value="EGF"/>
    <property type="match status" value="6"/>
</dbReference>
<feature type="disulfide bond" evidence="1">
    <location>
        <begin position="932"/>
        <end position="941"/>
    </location>
</feature>
<evidence type="ECO:0000313" key="6">
    <source>
        <dbReference type="EMBL" id="KAF2072711.1"/>
    </source>
</evidence>
<comment type="caution">
    <text evidence="1">Lacks conserved residue(s) required for the propagation of feature annotation.</text>
</comment>
<evidence type="ECO:0000259" key="5">
    <source>
        <dbReference type="PROSITE" id="PS50026"/>
    </source>
</evidence>
<dbReference type="CDD" id="cd00603">
    <property type="entry name" value="IPT_PCSR"/>
    <property type="match status" value="3"/>
</dbReference>
<feature type="signal peptide" evidence="4">
    <location>
        <begin position="1"/>
        <end position="19"/>
    </location>
</feature>
<keyword evidence="7" id="KW-1185">Reference proteome</keyword>
<organism evidence="6 7">
    <name type="scientific">Polysphondylium violaceum</name>
    <dbReference type="NCBI Taxonomy" id="133409"/>
    <lineage>
        <taxon>Eukaryota</taxon>
        <taxon>Amoebozoa</taxon>
        <taxon>Evosea</taxon>
        <taxon>Eumycetozoa</taxon>
        <taxon>Dictyostelia</taxon>
        <taxon>Dictyosteliales</taxon>
        <taxon>Dictyosteliaceae</taxon>
        <taxon>Polysphondylium</taxon>
    </lineage>
</organism>
<dbReference type="EMBL" id="AJWJ01000255">
    <property type="protein sequence ID" value="KAF2072711.1"/>
    <property type="molecule type" value="Genomic_DNA"/>
</dbReference>
<dbReference type="InterPro" id="IPR014756">
    <property type="entry name" value="Ig_E-set"/>
</dbReference>
<dbReference type="PANTHER" id="PTHR24032">
    <property type="entry name" value="EGF-LIKE DOMAIN-CONTAINING PROTEIN-RELATED-RELATED"/>
    <property type="match status" value="1"/>
</dbReference>
<protein>
    <recommendedName>
        <fullName evidence="5">EGF-like domain-containing protein</fullName>
    </recommendedName>
</protein>
<keyword evidence="4" id="KW-0732">Signal</keyword>
<dbReference type="InterPro" id="IPR053331">
    <property type="entry name" value="EGF-like_comC"/>
</dbReference>
<keyword evidence="3" id="KW-1133">Transmembrane helix</keyword>